<dbReference type="OMA" id="DVSPMWG"/>
<dbReference type="GO" id="GO:0071254">
    <property type="term" value="C:cytoplasmic U snRNP body"/>
    <property type="evidence" value="ECO:0007669"/>
    <property type="project" value="EnsemblMetazoa"/>
</dbReference>
<dbReference type="InterPro" id="IPR056432">
    <property type="entry name" value="Beta-prop_GEMI5_1st"/>
</dbReference>
<dbReference type="eggNOG" id="KOG1215">
    <property type="taxonomic scope" value="Eukaryota"/>
</dbReference>
<evidence type="ECO:0000256" key="1">
    <source>
        <dbReference type="SAM" id="MobiDB-lite"/>
    </source>
</evidence>
<dbReference type="GO" id="GO:0035075">
    <property type="term" value="P:response to ecdysone"/>
    <property type="evidence" value="ECO:0007669"/>
    <property type="project" value="EnsemblMetazoa"/>
</dbReference>
<dbReference type="SUPFAM" id="SSF50978">
    <property type="entry name" value="WD40 repeat-like"/>
    <property type="match status" value="3"/>
</dbReference>
<evidence type="ECO:0000313" key="6">
    <source>
        <dbReference type="Proteomes" id="UP000008744"/>
    </source>
</evidence>
<dbReference type="GO" id="GO:0005634">
    <property type="term" value="C:nucleus"/>
    <property type="evidence" value="ECO:0007669"/>
    <property type="project" value="EnsemblMetazoa"/>
</dbReference>
<dbReference type="GO" id="GO:0003730">
    <property type="term" value="F:mRNA 3'-UTR binding"/>
    <property type="evidence" value="ECO:0007669"/>
    <property type="project" value="TreeGrafter"/>
</dbReference>
<feature type="region of interest" description="Disordered" evidence="1">
    <location>
        <begin position="387"/>
        <end position="428"/>
    </location>
</feature>
<dbReference type="STRING" id="7234.B4GGZ8"/>
<name>B4GGZ8_DROPE</name>
<dbReference type="InterPro" id="IPR056424">
    <property type="entry name" value="Beta-prop_GEMI5_2nd"/>
</dbReference>
<sequence length="1291" mass="143945">MGNGDMNRDCVPASWHCPHKSDEMGCPTFRVDQFSCQSGECFDKALIYDELIYHNVPTPPATNIPLAVAAPDGGFLYAGVRSINYISAEPADAAEKSQVKIMSTRFNIIALDVSPMWGKGRQPFAIVGDDLSVQVWDCMVGGAVSGHKAHQHQHEARNFRGSRPFETAVLMSYMSNGNILSIDASDLVIYCVASNTFCRRPTFIPSRNHHPEVLRCSPYNDNVFALGTTLGAVLVCDLLKMSIVYKFNGHKNCINGLAWRQVSLPFEEEKLNLDTLSSRAEQWRSRKEDEAAEASSKPKPKPPPLVKSKPAESDDPFDIYNFDHLECEFGAPVDAHRKSSDDCGDDFVGLEKPAGAAALDFVEACESIKADIMANRSEAVGGVEVTLDDCQPTKPTGPLSDASNISNNDSATSNNQNAALPSDSTEGSLEVIQYSSSSDDAVIVDGDAAKPKREVLHHIYHRAEVHAPETSQIQMNPEPDLKTALVEESSTESIISSSINSSIRPDILLVSVDAEEVVMIWNTNTGAHAGKNYSSGKSTDQYCSVMWLNDRTIVSLGRHQLSFWSLVYDRKMLRYKINKDKEHKCGTKDILSFATKCSKQQLWVCRNNRTTGLMDPLTGHIITNYSSLVFGVRAMVECPDDMNKIALGCSDRRVAFFDLSKLATNGTAITTSHIGSNVYSLAWSPDCLQLACGTYEGSVAILDVETMKVKRTIQGPQKKEVYSLVWQENYIYFVVNRKLCFVDISRPKTEVIVLNLMERTCFLSIRGSFLFLGSEDGVLQLHEHKPDQISRWGPVLRQSALLSRYITDITWNPLESNVFAVVGHDKYVIILEFLEADRNWRTLHTFTASDPKGSITSLKWSNYQKNLLLTFHIEGKVCMWDTHDPKKPPLTITYHCPMWCGMFLPSDENIVMCSGKSISLELINIKDALAGDERNICSKVDGLLNVKWATKSLVQPYAPPTRAEVKKIQRKDRRMRRVHGEPREVREVIPNDPNDRKVQEMFDAMTLDQKPEPSQSTNECRKCKENESASQAPESVPTITRTCLYLAQKDLNKNALGKLAIVLTEDAEKIDKSVLLSKLFGTKAMAKELIEMELTNLKHSNSKDIAPLCLTISTFKLRKELEEHIANQTLTEGHLAVAPSVSYVFWRDCCEAYAKQMEGKGYIMHAATYRFSLGQHREAIDLLLANEYFKEALVHARISLPATDPKIKTIINQWLERLEKTGNFGAAALICVLDNEMMRGYMYLRKFHNCTPEIADLMAQIKRLGQLGEVLDGCAPGEPPALNGEASDHVA</sequence>
<dbReference type="PANTHER" id="PTHR46362:SF1">
    <property type="entry name" value="GEM-ASSOCIATED PROTEIN 5"/>
    <property type="match status" value="1"/>
</dbReference>
<feature type="region of interest" description="Disordered" evidence="1">
    <location>
        <begin position="277"/>
        <end position="312"/>
    </location>
</feature>
<feature type="domain" description="Gem-associated protein 5 second beta-propeller" evidence="4">
    <location>
        <begin position="639"/>
        <end position="916"/>
    </location>
</feature>
<dbReference type="GO" id="GO:0032797">
    <property type="term" value="C:SMN complex"/>
    <property type="evidence" value="ECO:0007669"/>
    <property type="project" value="EnsemblMetazoa"/>
</dbReference>
<evidence type="ECO:0000313" key="5">
    <source>
        <dbReference type="EMBL" id="EDW35768.1"/>
    </source>
</evidence>
<dbReference type="Pfam" id="PF23774">
    <property type="entry name" value="TPR_GEMI5"/>
    <property type="match status" value="1"/>
</dbReference>
<feature type="compositionally biased region" description="Polar residues" evidence="1">
    <location>
        <begin position="416"/>
        <end position="428"/>
    </location>
</feature>
<dbReference type="Pfam" id="PF23775">
    <property type="entry name" value="Beta-prop_RIG_2nd"/>
    <property type="match status" value="1"/>
</dbReference>
<dbReference type="InterPro" id="IPR001680">
    <property type="entry name" value="WD40_rpt"/>
</dbReference>
<feature type="region of interest" description="Disordered" evidence="1">
    <location>
        <begin position="1008"/>
        <end position="1034"/>
    </location>
</feature>
<dbReference type="InterPro" id="IPR056421">
    <property type="entry name" value="TPR_GEMI5"/>
</dbReference>
<dbReference type="InterPro" id="IPR015943">
    <property type="entry name" value="WD40/YVTN_repeat-like_dom_sf"/>
</dbReference>
<dbReference type="Pfam" id="PF23770">
    <property type="entry name" value="Beta-prop_RIG_1st"/>
    <property type="match status" value="1"/>
</dbReference>
<dbReference type="Proteomes" id="UP000008744">
    <property type="component" value="Unassembled WGS sequence"/>
</dbReference>
<dbReference type="GO" id="GO:0007591">
    <property type="term" value="P:molting cycle, chitin-based cuticle"/>
    <property type="evidence" value="ECO:0007669"/>
    <property type="project" value="EnsemblMetazoa"/>
</dbReference>
<feature type="compositionally biased region" description="Low complexity" evidence="1">
    <location>
        <begin position="400"/>
        <end position="415"/>
    </location>
</feature>
<dbReference type="SMR" id="B4GGZ8"/>
<dbReference type="eggNOG" id="KOG4155">
    <property type="taxonomic scope" value="Eukaryota"/>
</dbReference>
<dbReference type="OrthoDB" id="7326421at2759"/>
<keyword evidence="6" id="KW-1185">Reference proteome</keyword>
<dbReference type="GO" id="GO:0007629">
    <property type="term" value="P:flight behavior"/>
    <property type="evidence" value="ECO:0007669"/>
    <property type="project" value="EnsemblMetazoa"/>
</dbReference>
<evidence type="ECO:0000259" key="4">
    <source>
        <dbReference type="Pfam" id="PF23775"/>
    </source>
</evidence>
<gene>
    <name evidence="5" type="primary">Dper\GL17435</name>
    <name evidence="5" type="ORF">Dper_GL17435</name>
</gene>
<dbReference type="HOGENOM" id="CLU_279538_0_0_1"/>
<protein>
    <submittedName>
        <fullName evidence="5">GL17435</fullName>
    </submittedName>
</protein>
<dbReference type="InterPro" id="IPR036322">
    <property type="entry name" value="WD40_repeat_dom_sf"/>
</dbReference>
<accession>B4GGZ8</accession>
<proteinExistence type="predicted"/>
<dbReference type="InterPro" id="IPR052640">
    <property type="entry name" value="Gemin-5"/>
</dbReference>
<organism evidence="6">
    <name type="scientific">Drosophila persimilis</name>
    <name type="common">Fruit fly</name>
    <dbReference type="NCBI Taxonomy" id="7234"/>
    <lineage>
        <taxon>Eukaryota</taxon>
        <taxon>Metazoa</taxon>
        <taxon>Ecdysozoa</taxon>
        <taxon>Arthropoda</taxon>
        <taxon>Hexapoda</taxon>
        <taxon>Insecta</taxon>
        <taxon>Pterygota</taxon>
        <taxon>Neoptera</taxon>
        <taxon>Endopterygota</taxon>
        <taxon>Diptera</taxon>
        <taxon>Brachycera</taxon>
        <taxon>Muscomorpha</taxon>
        <taxon>Ephydroidea</taxon>
        <taxon>Drosophilidae</taxon>
        <taxon>Drosophila</taxon>
        <taxon>Sophophora</taxon>
    </lineage>
</organism>
<dbReference type="Gene3D" id="2.130.10.10">
    <property type="entry name" value="YVTN repeat-like/Quinoprotein amine dehydrogenase"/>
    <property type="match status" value="3"/>
</dbReference>
<dbReference type="SMART" id="SM00320">
    <property type="entry name" value="WD40"/>
    <property type="match status" value="5"/>
</dbReference>
<dbReference type="PhylomeDB" id="B4GGZ8"/>
<feature type="domain" description="Gem-associated protein 5 first beta-propeller" evidence="2">
    <location>
        <begin position="72"/>
        <end position="603"/>
    </location>
</feature>
<dbReference type="EMBL" id="CH479183">
    <property type="protein sequence ID" value="EDW35768.1"/>
    <property type="molecule type" value="Genomic_DNA"/>
</dbReference>
<evidence type="ECO:0000259" key="3">
    <source>
        <dbReference type="Pfam" id="PF23774"/>
    </source>
</evidence>
<evidence type="ECO:0000259" key="2">
    <source>
        <dbReference type="Pfam" id="PF23770"/>
    </source>
</evidence>
<dbReference type="GO" id="GO:0000387">
    <property type="term" value="P:spliceosomal snRNP assembly"/>
    <property type="evidence" value="ECO:0007669"/>
    <property type="project" value="TreeGrafter"/>
</dbReference>
<dbReference type="PANTHER" id="PTHR46362">
    <property type="entry name" value="GEM-ASSOCIATED PROTEIN 5"/>
    <property type="match status" value="1"/>
</dbReference>
<feature type="domain" description="Gem-associated protein 5 TPR" evidence="3">
    <location>
        <begin position="1078"/>
        <end position="1246"/>
    </location>
</feature>
<reference evidence="5 6" key="1">
    <citation type="journal article" date="2007" name="Nature">
        <title>Evolution of genes and genomes on the Drosophila phylogeny.</title>
        <authorList>
            <consortium name="Drosophila 12 Genomes Consortium"/>
            <person name="Clark A.G."/>
            <person name="Eisen M.B."/>
            <person name="Smith D.R."/>
            <person name="Bergman C.M."/>
            <person name="Oliver B."/>
            <person name="Markow T.A."/>
            <person name="Kaufman T.C."/>
            <person name="Kellis M."/>
            <person name="Gelbart W."/>
            <person name="Iyer V.N."/>
            <person name="Pollard D.A."/>
            <person name="Sackton T.B."/>
            <person name="Larracuente A.M."/>
            <person name="Singh N.D."/>
            <person name="Abad J.P."/>
            <person name="Abt D.N."/>
            <person name="Adryan B."/>
            <person name="Aguade M."/>
            <person name="Akashi H."/>
            <person name="Anderson W.W."/>
            <person name="Aquadro C.F."/>
            <person name="Ardell D.H."/>
            <person name="Arguello R."/>
            <person name="Artieri C.G."/>
            <person name="Barbash D.A."/>
            <person name="Barker D."/>
            <person name="Barsanti P."/>
            <person name="Batterham P."/>
            <person name="Batzoglou S."/>
            <person name="Begun D."/>
            <person name="Bhutkar A."/>
            <person name="Blanco E."/>
            <person name="Bosak S.A."/>
            <person name="Bradley R.K."/>
            <person name="Brand A.D."/>
            <person name="Brent M.R."/>
            <person name="Brooks A.N."/>
            <person name="Brown R.H."/>
            <person name="Butlin R.K."/>
            <person name="Caggese C."/>
            <person name="Calvi B.R."/>
            <person name="Bernardo de Carvalho A."/>
            <person name="Caspi A."/>
            <person name="Castrezana S."/>
            <person name="Celniker S.E."/>
            <person name="Chang J.L."/>
            <person name="Chapple C."/>
            <person name="Chatterji S."/>
            <person name="Chinwalla A."/>
            <person name="Civetta A."/>
            <person name="Clifton S.W."/>
            <person name="Comeron J.M."/>
            <person name="Costello J.C."/>
            <person name="Coyne J.A."/>
            <person name="Daub J."/>
            <person name="David R.G."/>
            <person name="Delcher A.L."/>
            <person name="Delehaunty K."/>
            <person name="Do C.B."/>
            <person name="Ebling H."/>
            <person name="Edwards K."/>
            <person name="Eickbush T."/>
            <person name="Evans J.D."/>
            <person name="Filipski A."/>
            <person name="Findeiss S."/>
            <person name="Freyhult E."/>
            <person name="Fulton L."/>
            <person name="Fulton R."/>
            <person name="Garcia A.C."/>
            <person name="Gardiner A."/>
            <person name="Garfield D.A."/>
            <person name="Garvin B.E."/>
            <person name="Gibson G."/>
            <person name="Gilbert D."/>
            <person name="Gnerre S."/>
            <person name="Godfrey J."/>
            <person name="Good R."/>
            <person name="Gotea V."/>
            <person name="Gravely B."/>
            <person name="Greenberg A.J."/>
            <person name="Griffiths-Jones S."/>
            <person name="Gross S."/>
            <person name="Guigo R."/>
            <person name="Gustafson E.A."/>
            <person name="Haerty W."/>
            <person name="Hahn M.W."/>
            <person name="Halligan D.L."/>
            <person name="Halpern A.L."/>
            <person name="Halter G.M."/>
            <person name="Han M.V."/>
            <person name="Heger A."/>
            <person name="Hillier L."/>
            <person name="Hinrichs A.S."/>
            <person name="Holmes I."/>
            <person name="Hoskins R.A."/>
            <person name="Hubisz M.J."/>
            <person name="Hultmark D."/>
            <person name="Huntley M.A."/>
            <person name="Jaffe D.B."/>
            <person name="Jagadeeshan S."/>
            <person name="Jeck W.R."/>
            <person name="Johnson J."/>
            <person name="Jones C.D."/>
            <person name="Jordan W.C."/>
            <person name="Karpen G.H."/>
            <person name="Kataoka E."/>
            <person name="Keightley P.D."/>
            <person name="Kheradpour P."/>
            <person name="Kirkness E.F."/>
            <person name="Koerich L.B."/>
            <person name="Kristiansen K."/>
            <person name="Kudrna D."/>
            <person name="Kulathinal R.J."/>
            <person name="Kumar S."/>
            <person name="Kwok R."/>
            <person name="Lander E."/>
            <person name="Langley C.H."/>
            <person name="Lapoint R."/>
            <person name="Lazzaro B.P."/>
            <person name="Lee S.J."/>
            <person name="Levesque L."/>
            <person name="Li R."/>
            <person name="Lin C.F."/>
            <person name="Lin M.F."/>
            <person name="Lindblad-Toh K."/>
            <person name="Llopart A."/>
            <person name="Long M."/>
            <person name="Low L."/>
            <person name="Lozovsky E."/>
            <person name="Lu J."/>
            <person name="Luo M."/>
            <person name="Machado C.A."/>
            <person name="Makalowski W."/>
            <person name="Marzo M."/>
            <person name="Matsuda M."/>
            <person name="Matzkin L."/>
            <person name="McAllister B."/>
            <person name="McBride C.S."/>
            <person name="McKernan B."/>
            <person name="McKernan K."/>
            <person name="Mendez-Lago M."/>
            <person name="Minx P."/>
            <person name="Mollenhauer M.U."/>
            <person name="Montooth K."/>
            <person name="Mount S.M."/>
            <person name="Mu X."/>
            <person name="Myers E."/>
            <person name="Negre B."/>
            <person name="Newfeld S."/>
            <person name="Nielsen R."/>
            <person name="Noor M.A."/>
            <person name="O'Grady P."/>
            <person name="Pachter L."/>
            <person name="Papaceit M."/>
            <person name="Parisi M.J."/>
            <person name="Parisi M."/>
            <person name="Parts L."/>
            <person name="Pedersen J.S."/>
            <person name="Pesole G."/>
            <person name="Phillippy A.M."/>
            <person name="Ponting C.P."/>
            <person name="Pop M."/>
            <person name="Porcelli D."/>
            <person name="Powell J.R."/>
            <person name="Prohaska S."/>
            <person name="Pruitt K."/>
            <person name="Puig M."/>
            <person name="Quesneville H."/>
            <person name="Ram K.R."/>
            <person name="Rand D."/>
            <person name="Rasmussen M.D."/>
            <person name="Reed L.K."/>
            <person name="Reenan R."/>
            <person name="Reily A."/>
            <person name="Remington K.A."/>
            <person name="Rieger T.T."/>
            <person name="Ritchie M.G."/>
            <person name="Robin C."/>
            <person name="Rogers Y.H."/>
            <person name="Rohde C."/>
            <person name="Rozas J."/>
            <person name="Rubenfield M.J."/>
            <person name="Ruiz A."/>
            <person name="Russo S."/>
            <person name="Salzberg S.L."/>
            <person name="Sanchez-Gracia A."/>
            <person name="Saranga D.J."/>
            <person name="Sato H."/>
            <person name="Schaeffer S.W."/>
            <person name="Schatz M.C."/>
            <person name="Schlenke T."/>
            <person name="Schwartz R."/>
            <person name="Segarra C."/>
            <person name="Singh R.S."/>
            <person name="Sirot L."/>
            <person name="Sirota M."/>
            <person name="Sisneros N.B."/>
            <person name="Smith C.D."/>
            <person name="Smith T.F."/>
            <person name="Spieth J."/>
            <person name="Stage D.E."/>
            <person name="Stark A."/>
            <person name="Stephan W."/>
            <person name="Strausberg R.L."/>
            <person name="Strempel S."/>
            <person name="Sturgill D."/>
            <person name="Sutton G."/>
            <person name="Sutton G.G."/>
            <person name="Tao W."/>
            <person name="Teichmann S."/>
            <person name="Tobari Y.N."/>
            <person name="Tomimura Y."/>
            <person name="Tsolas J.M."/>
            <person name="Valente V.L."/>
            <person name="Venter E."/>
            <person name="Venter J.C."/>
            <person name="Vicario S."/>
            <person name="Vieira F.G."/>
            <person name="Vilella A.J."/>
            <person name="Villasante A."/>
            <person name="Walenz B."/>
            <person name="Wang J."/>
            <person name="Wasserman M."/>
            <person name="Watts T."/>
            <person name="Wilson D."/>
            <person name="Wilson R.K."/>
            <person name="Wing R.A."/>
            <person name="Wolfner M.F."/>
            <person name="Wong A."/>
            <person name="Wong G.K."/>
            <person name="Wu C.I."/>
            <person name="Wu G."/>
            <person name="Yamamoto D."/>
            <person name="Yang H.P."/>
            <person name="Yang S.P."/>
            <person name="Yorke J.A."/>
            <person name="Yoshida K."/>
            <person name="Zdobnov E."/>
            <person name="Zhang P."/>
            <person name="Zhang Y."/>
            <person name="Zimin A.V."/>
            <person name="Baldwin J."/>
            <person name="Abdouelleil A."/>
            <person name="Abdulkadir J."/>
            <person name="Abebe A."/>
            <person name="Abera B."/>
            <person name="Abreu J."/>
            <person name="Acer S.C."/>
            <person name="Aftuck L."/>
            <person name="Alexander A."/>
            <person name="An P."/>
            <person name="Anderson E."/>
            <person name="Anderson S."/>
            <person name="Arachi H."/>
            <person name="Azer M."/>
            <person name="Bachantsang P."/>
            <person name="Barry A."/>
            <person name="Bayul T."/>
            <person name="Berlin A."/>
            <person name="Bessette D."/>
            <person name="Bloom T."/>
            <person name="Blye J."/>
            <person name="Boguslavskiy L."/>
            <person name="Bonnet C."/>
            <person name="Boukhgalter B."/>
            <person name="Bourzgui I."/>
            <person name="Brown A."/>
            <person name="Cahill P."/>
            <person name="Channer S."/>
            <person name="Cheshatsang Y."/>
            <person name="Chuda L."/>
            <person name="Citroen M."/>
            <person name="Collymore A."/>
            <person name="Cooke P."/>
            <person name="Costello M."/>
            <person name="D'Aco K."/>
            <person name="Daza R."/>
            <person name="De Haan G."/>
            <person name="DeGray S."/>
            <person name="DeMaso C."/>
            <person name="Dhargay N."/>
            <person name="Dooley K."/>
            <person name="Dooley E."/>
            <person name="Doricent M."/>
            <person name="Dorje P."/>
            <person name="Dorjee K."/>
            <person name="Dupes A."/>
            <person name="Elong R."/>
            <person name="Falk J."/>
            <person name="Farina A."/>
            <person name="Faro S."/>
            <person name="Ferguson D."/>
            <person name="Fisher S."/>
            <person name="Foley C.D."/>
            <person name="Franke A."/>
            <person name="Friedrich D."/>
            <person name="Gadbois L."/>
            <person name="Gearin G."/>
            <person name="Gearin C.R."/>
            <person name="Giannoukos G."/>
            <person name="Goode T."/>
            <person name="Graham J."/>
            <person name="Grandbois E."/>
            <person name="Grewal S."/>
            <person name="Gyaltsen K."/>
            <person name="Hafez N."/>
            <person name="Hagos B."/>
            <person name="Hall J."/>
            <person name="Henson C."/>
            <person name="Hollinger A."/>
            <person name="Honan T."/>
            <person name="Huard M.D."/>
            <person name="Hughes L."/>
            <person name="Hurhula B."/>
            <person name="Husby M.E."/>
            <person name="Kamat A."/>
            <person name="Kanga B."/>
            <person name="Kashin S."/>
            <person name="Khazanovich D."/>
            <person name="Kisner P."/>
            <person name="Lance K."/>
            <person name="Lara M."/>
            <person name="Lee W."/>
            <person name="Lennon N."/>
            <person name="Letendre F."/>
            <person name="LeVine R."/>
            <person name="Lipovsky A."/>
            <person name="Liu X."/>
            <person name="Liu J."/>
            <person name="Liu S."/>
            <person name="Lokyitsang T."/>
            <person name="Lokyitsang Y."/>
            <person name="Lubonja R."/>
            <person name="Lui A."/>
            <person name="MacDonald P."/>
            <person name="Magnisalis V."/>
            <person name="Maru K."/>
            <person name="Matthews C."/>
            <person name="McCusker W."/>
            <person name="McDonough S."/>
            <person name="Mehta T."/>
            <person name="Meldrim J."/>
            <person name="Meneus L."/>
            <person name="Mihai O."/>
            <person name="Mihalev A."/>
            <person name="Mihova T."/>
            <person name="Mittelman R."/>
            <person name="Mlenga V."/>
            <person name="Montmayeur A."/>
            <person name="Mulrain L."/>
            <person name="Navidi A."/>
            <person name="Naylor J."/>
            <person name="Negash T."/>
            <person name="Nguyen T."/>
            <person name="Nguyen N."/>
            <person name="Nicol R."/>
            <person name="Norbu C."/>
            <person name="Norbu N."/>
            <person name="Novod N."/>
            <person name="O'Neill B."/>
            <person name="Osman S."/>
            <person name="Markiewicz E."/>
            <person name="Oyono O.L."/>
            <person name="Patti C."/>
            <person name="Phunkhang P."/>
            <person name="Pierre F."/>
            <person name="Priest M."/>
            <person name="Raghuraman S."/>
            <person name="Rege F."/>
            <person name="Reyes R."/>
            <person name="Rise C."/>
            <person name="Rogov P."/>
            <person name="Ross K."/>
            <person name="Ryan E."/>
            <person name="Settipalli S."/>
            <person name="Shea T."/>
            <person name="Sherpa N."/>
            <person name="Shi L."/>
            <person name="Shih D."/>
            <person name="Sparrow T."/>
            <person name="Spaulding J."/>
            <person name="Stalker J."/>
            <person name="Stange-Thomann N."/>
            <person name="Stavropoulos S."/>
            <person name="Stone C."/>
            <person name="Strader C."/>
            <person name="Tesfaye S."/>
            <person name="Thomson T."/>
            <person name="Thoulutsang Y."/>
            <person name="Thoulutsang D."/>
            <person name="Topham K."/>
            <person name="Topping I."/>
            <person name="Tsamla T."/>
            <person name="Vassiliev H."/>
            <person name="Vo A."/>
            <person name="Wangchuk T."/>
            <person name="Wangdi T."/>
            <person name="Weiand M."/>
            <person name="Wilkinson J."/>
            <person name="Wilson A."/>
            <person name="Yadav S."/>
            <person name="Young G."/>
            <person name="Yu Q."/>
            <person name="Zembek L."/>
            <person name="Zhong D."/>
            <person name="Zimmer A."/>
            <person name="Zwirko Z."/>
            <person name="Jaffe D.B."/>
            <person name="Alvarez P."/>
            <person name="Brockman W."/>
            <person name="Butler J."/>
            <person name="Chin C."/>
            <person name="Gnerre S."/>
            <person name="Grabherr M."/>
            <person name="Kleber M."/>
            <person name="Mauceli E."/>
            <person name="MacCallum I."/>
        </authorList>
    </citation>
    <scope>NUCLEOTIDE SEQUENCE [LARGE SCALE GENOMIC DNA]</scope>
    <source>
        <strain evidence="6">MSH-3 / Tucson 14011-0111.49</strain>
    </source>
</reference>